<dbReference type="EMBL" id="GG663752">
    <property type="protein sequence ID" value="EEH51009.1"/>
    <property type="molecule type" value="Genomic_DNA"/>
</dbReference>
<accession>C1N9U4</accession>
<dbReference type="Proteomes" id="UP000001876">
    <property type="component" value="Unassembled WGS sequence"/>
</dbReference>
<keyword evidence="3" id="KW-1185">Reference proteome</keyword>
<evidence type="ECO:0000313" key="2">
    <source>
        <dbReference type="EMBL" id="EEH51009.1"/>
    </source>
</evidence>
<sequence length="213" mass="22131">MGEENPWTIAGGVRIAGARRKTASGSDASVRASLRVSLDSSSFASSGSPIDASDDAINIIAAVSASSPLRTLVPGNVSLHRAAEAELAARKARDIAGAGASGRGRGRQRAAFEGRAKKAPSAEEAIVTNESPPRRTRDADAADAPPPSPPPPPSPGLFRVASLPPPPSPTSEARARVARRRHRKRLAQIVVGQARPNSHWSPYDPVRDVNAGP</sequence>
<feature type="compositionally biased region" description="Basic residues" evidence="1">
    <location>
        <begin position="176"/>
        <end position="186"/>
    </location>
</feature>
<reference evidence="2 3" key="1">
    <citation type="journal article" date="2009" name="Science">
        <title>Green evolution and dynamic adaptations revealed by genomes of the marine picoeukaryotes Micromonas.</title>
        <authorList>
            <person name="Worden A.Z."/>
            <person name="Lee J.H."/>
            <person name="Mock T."/>
            <person name="Rouze P."/>
            <person name="Simmons M.P."/>
            <person name="Aerts A.L."/>
            <person name="Allen A.E."/>
            <person name="Cuvelier M.L."/>
            <person name="Derelle E."/>
            <person name="Everett M.V."/>
            <person name="Foulon E."/>
            <person name="Grimwood J."/>
            <person name="Gundlach H."/>
            <person name="Henrissat B."/>
            <person name="Napoli C."/>
            <person name="McDonald S.M."/>
            <person name="Parker M.S."/>
            <person name="Rombauts S."/>
            <person name="Salamov A."/>
            <person name="Von Dassow P."/>
            <person name="Badger J.H."/>
            <person name="Coutinho P.M."/>
            <person name="Demir E."/>
            <person name="Dubchak I."/>
            <person name="Gentemann C."/>
            <person name="Eikrem W."/>
            <person name="Gready J.E."/>
            <person name="John U."/>
            <person name="Lanier W."/>
            <person name="Lindquist E.A."/>
            <person name="Lucas S."/>
            <person name="Mayer K.F."/>
            <person name="Moreau H."/>
            <person name="Not F."/>
            <person name="Otillar R."/>
            <person name="Panaud O."/>
            <person name="Pangilinan J."/>
            <person name="Paulsen I."/>
            <person name="Piegu B."/>
            <person name="Poliakov A."/>
            <person name="Robbens S."/>
            <person name="Schmutz J."/>
            <person name="Toulza E."/>
            <person name="Wyss T."/>
            <person name="Zelensky A."/>
            <person name="Zhou K."/>
            <person name="Armbrust E.V."/>
            <person name="Bhattacharya D."/>
            <person name="Goodenough U.W."/>
            <person name="Van de Peer Y."/>
            <person name="Grigoriev I.V."/>
        </authorList>
    </citation>
    <scope>NUCLEOTIDE SEQUENCE [LARGE SCALE GENOMIC DNA]</scope>
    <source>
        <strain evidence="2 3">CCMP1545</strain>
    </source>
</reference>
<evidence type="ECO:0000313" key="3">
    <source>
        <dbReference type="Proteomes" id="UP000001876"/>
    </source>
</evidence>
<feature type="compositionally biased region" description="Pro residues" evidence="1">
    <location>
        <begin position="144"/>
        <end position="155"/>
    </location>
</feature>
<gene>
    <name evidence="2" type="ORF">MICPUCDRAFT_54638</name>
</gene>
<organism evidence="3">
    <name type="scientific">Micromonas pusilla (strain CCMP1545)</name>
    <name type="common">Picoplanktonic green alga</name>
    <dbReference type="NCBI Taxonomy" id="564608"/>
    <lineage>
        <taxon>Eukaryota</taxon>
        <taxon>Viridiplantae</taxon>
        <taxon>Chlorophyta</taxon>
        <taxon>Mamiellophyceae</taxon>
        <taxon>Mamiellales</taxon>
        <taxon>Mamiellaceae</taxon>
        <taxon>Micromonas</taxon>
    </lineage>
</organism>
<name>C1N9U4_MICPC</name>
<evidence type="ECO:0000256" key="1">
    <source>
        <dbReference type="SAM" id="MobiDB-lite"/>
    </source>
</evidence>
<dbReference type="KEGG" id="mpp:MICPUCDRAFT_54638"/>
<feature type="region of interest" description="Disordered" evidence="1">
    <location>
        <begin position="90"/>
        <end position="213"/>
    </location>
</feature>
<proteinExistence type="predicted"/>
<dbReference type="RefSeq" id="XP_003064675.1">
    <property type="nucleotide sequence ID" value="XM_003064629.1"/>
</dbReference>
<dbReference type="AlphaFoldDB" id="C1N9U4"/>
<protein>
    <submittedName>
        <fullName evidence="2">Predicted protein</fullName>
    </submittedName>
</protein>
<dbReference type="GeneID" id="9690236"/>